<proteinExistence type="predicted"/>
<sequence length="133" mass="14954">MFQLILTTKFTRKTTVEYVPPDTNEVLDVGTTDDSGLVRLVVDRRTAGGRVTTTVIKERVDDRQAEPEVNTFVRPVIEERPDVFFRVTLPNGDVVDSRSTGTFFVPNFNDRRLGSPAAPHRLIVIRPGVVQPF</sequence>
<evidence type="ECO:0000313" key="2">
    <source>
        <dbReference type="Proteomes" id="UP000637578"/>
    </source>
</evidence>
<keyword evidence="2" id="KW-1185">Reference proteome</keyword>
<accession>A0A8J3FS61</accession>
<protein>
    <submittedName>
        <fullName evidence="1">Uncharacterized protein</fullName>
    </submittedName>
</protein>
<evidence type="ECO:0000313" key="1">
    <source>
        <dbReference type="EMBL" id="GGM33664.1"/>
    </source>
</evidence>
<gene>
    <name evidence="1" type="ORF">GCM10012275_01340</name>
</gene>
<comment type="caution">
    <text evidence="1">The sequence shown here is derived from an EMBL/GenBank/DDBJ whole genome shotgun (WGS) entry which is preliminary data.</text>
</comment>
<reference evidence="1" key="1">
    <citation type="journal article" date="2014" name="Int. J. Syst. Evol. Microbiol.">
        <title>Complete genome sequence of Corynebacterium casei LMG S-19264T (=DSM 44701T), isolated from a smear-ripened cheese.</title>
        <authorList>
            <consortium name="US DOE Joint Genome Institute (JGI-PGF)"/>
            <person name="Walter F."/>
            <person name="Albersmeier A."/>
            <person name="Kalinowski J."/>
            <person name="Ruckert C."/>
        </authorList>
    </citation>
    <scope>NUCLEOTIDE SEQUENCE</scope>
    <source>
        <strain evidence="1">CGMCC 4.5737</strain>
    </source>
</reference>
<dbReference type="Proteomes" id="UP000637578">
    <property type="component" value="Unassembled WGS sequence"/>
</dbReference>
<organism evidence="1 2">
    <name type="scientific">Longimycelium tulufanense</name>
    <dbReference type="NCBI Taxonomy" id="907463"/>
    <lineage>
        <taxon>Bacteria</taxon>
        <taxon>Bacillati</taxon>
        <taxon>Actinomycetota</taxon>
        <taxon>Actinomycetes</taxon>
        <taxon>Pseudonocardiales</taxon>
        <taxon>Pseudonocardiaceae</taxon>
        <taxon>Longimycelium</taxon>
    </lineage>
</organism>
<name>A0A8J3FS61_9PSEU</name>
<dbReference type="EMBL" id="BMMK01000001">
    <property type="protein sequence ID" value="GGM33664.1"/>
    <property type="molecule type" value="Genomic_DNA"/>
</dbReference>
<reference evidence="1" key="2">
    <citation type="submission" date="2020-09" db="EMBL/GenBank/DDBJ databases">
        <authorList>
            <person name="Sun Q."/>
            <person name="Zhou Y."/>
        </authorList>
    </citation>
    <scope>NUCLEOTIDE SEQUENCE</scope>
    <source>
        <strain evidence="1">CGMCC 4.5737</strain>
    </source>
</reference>
<dbReference type="AlphaFoldDB" id="A0A8J3FS61"/>